<feature type="non-terminal residue" evidence="10">
    <location>
        <position position="167"/>
    </location>
</feature>
<dbReference type="AlphaFoldDB" id="A0A8J6YNV2"/>
<proteinExistence type="predicted"/>
<feature type="DNA-binding region" description="OmpR/PhoB-type" evidence="7">
    <location>
        <begin position="124"/>
        <end position="167"/>
    </location>
</feature>
<evidence type="ECO:0000256" key="5">
    <source>
        <dbReference type="ARBA" id="ARBA00023163"/>
    </source>
</evidence>
<dbReference type="Gene3D" id="1.10.10.10">
    <property type="entry name" value="Winged helix-like DNA-binding domain superfamily/Winged helix DNA-binding domain"/>
    <property type="match status" value="1"/>
</dbReference>
<keyword evidence="5" id="KW-0804">Transcription</keyword>
<dbReference type="PANTHER" id="PTHR48111:SF22">
    <property type="entry name" value="REGULATOR OF RPOS"/>
    <property type="match status" value="1"/>
</dbReference>
<dbReference type="PANTHER" id="PTHR48111">
    <property type="entry name" value="REGULATOR OF RPOS"/>
    <property type="match status" value="1"/>
</dbReference>
<dbReference type="GO" id="GO:0006355">
    <property type="term" value="P:regulation of DNA-templated transcription"/>
    <property type="evidence" value="ECO:0007669"/>
    <property type="project" value="InterPro"/>
</dbReference>
<evidence type="ECO:0000313" key="10">
    <source>
        <dbReference type="EMBL" id="MBE1238015.1"/>
    </source>
</evidence>
<dbReference type="SMART" id="SM00448">
    <property type="entry name" value="REC"/>
    <property type="match status" value="1"/>
</dbReference>
<evidence type="ECO:0000259" key="8">
    <source>
        <dbReference type="PROSITE" id="PS50110"/>
    </source>
</evidence>
<dbReference type="Gene3D" id="6.10.250.690">
    <property type="match status" value="1"/>
</dbReference>
<keyword evidence="2" id="KW-0902">Two-component regulatory system</keyword>
<dbReference type="GO" id="GO:0005829">
    <property type="term" value="C:cytosol"/>
    <property type="evidence" value="ECO:0007669"/>
    <property type="project" value="TreeGrafter"/>
</dbReference>
<evidence type="ECO:0000256" key="7">
    <source>
        <dbReference type="PROSITE-ProRule" id="PRU01091"/>
    </source>
</evidence>
<feature type="modified residue" description="4-aspartylphosphate" evidence="6">
    <location>
        <position position="51"/>
    </location>
</feature>
<dbReference type="PROSITE" id="PS50110">
    <property type="entry name" value="RESPONSE_REGULATORY"/>
    <property type="match status" value="1"/>
</dbReference>
<evidence type="ECO:0000256" key="3">
    <source>
        <dbReference type="ARBA" id="ARBA00023015"/>
    </source>
</evidence>
<evidence type="ECO:0000259" key="9">
    <source>
        <dbReference type="PROSITE" id="PS51755"/>
    </source>
</evidence>
<dbReference type="PROSITE" id="PS51755">
    <property type="entry name" value="OMPR_PHOB"/>
    <property type="match status" value="1"/>
</dbReference>
<comment type="caution">
    <text evidence="10">The sequence shown here is derived from an EMBL/GenBank/DDBJ whole genome shotgun (WGS) entry which is preliminary data.</text>
</comment>
<name>A0A8J6YNV2_9PROT</name>
<dbReference type="GO" id="GO:0000976">
    <property type="term" value="F:transcription cis-regulatory region binding"/>
    <property type="evidence" value="ECO:0007669"/>
    <property type="project" value="TreeGrafter"/>
</dbReference>
<accession>A0A8J6YNV2</accession>
<dbReference type="RefSeq" id="WP_192535027.1">
    <property type="nucleotide sequence ID" value="NZ_JACZHT010000023.1"/>
</dbReference>
<evidence type="ECO:0000256" key="4">
    <source>
        <dbReference type="ARBA" id="ARBA00023125"/>
    </source>
</evidence>
<dbReference type="InterPro" id="IPR011006">
    <property type="entry name" value="CheY-like_superfamily"/>
</dbReference>
<gene>
    <name evidence="10" type="ORF">IHV25_10245</name>
</gene>
<dbReference type="InterPro" id="IPR001867">
    <property type="entry name" value="OmpR/PhoB-type_DNA-bd"/>
</dbReference>
<evidence type="ECO:0000256" key="6">
    <source>
        <dbReference type="PROSITE-ProRule" id="PRU00169"/>
    </source>
</evidence>
<keyword evidence="1 6" id="KW-0597">Phosphoprotein</keyword>
<dbReference type="InterPro" id="IPR039420">
    <property type="entry name" value="WalR-like"/>
</dbReference>
<dbReference type="InterPro" id="IPR036388">
    <property type="entry name" value="WH-like_DNA-bd_sf"/>
</dbReference>
<keyword evidence="4 7" id="KW-0238">DNA-binding</keyword>
<evidence type="ECO:0000256" key="1">
    <source>
        <dbReference type="ARBA" id="ARBA00022553"/>
    </source>
</evidence>
<dbReference type="GO" id="GO:0032993">
    <property type="term" value="C:protein-DNA complex"/>
    <property type="evidence" value="ECO:0007669"/>
    <property type="project" value="TreeGrafter"/>
</dbReference>
<evidence type="ECO:0000256" key="2">
    <source>
        <dbReference type="ARBA" id="ARBA00023012"/>
    </source>
</evidence>
<keyword evidence="11" id="KW-1185">Reference proteome</keyword>
<keyword evidence="3" id="KW-0805">Transcription regulation</keyword>
<dbReference type="SUPFAM" id="SSF52172">
    <property type="entry name" value="CheY-like"/>
    <property type="match status" value="1"/>
</dbReference>
<dbReference type="Pfam" id="PF00072">
    <property type="entry name" value="Response_reg"/>
    <property type="match status" value="1"/>
</dbReference>
<dbReference type="InterPro" id="IPR001789">
    <property type="entry name" value="Sig_transdc_resp-reg_receiver"/>
</dbReference>
<dbReference type="Gene3D" id="3.40.50.2300">
    <property type="match status" value="1"/>
</dbReference>
<sequence length="167" mass="18512">MRVLVVEDDLSTQKAVELILKREGWAVDLTSTGEEAFDFVRAYEYDALIVDLSLPDTDGIDLIRRMRAARVQTPVVILSGYGEAERKVRGLDVGADDYVTKPYDRSELVARIQAVVRRSMGHARSVVQIGRLEIDLASHTARVGGEMVPLTAKEYAILELLALRKGA</sequence>
<dbReference type="Proteomes" id="UP000631034">
    <property type="component" value="Unassembled WGS sequence"/>
</dbReference>
<feature type="domain" description="OmpR/PhoB-type" evidence="9">
    <location>
        <begin position="124"/>
        <end position="167"/>
    </location>
</feature>
<organism evidence="10 11">
    <name type="scientific">Phaeovibrio sulfidiphilus</name>
    <dbReference type="NCBI Taxonomy" id="1220600"/>
    <lineage>
        <taxon>Bacteria</taxon>
        <taxon>Pseudomonadati</taxon>
        <taxon>Pseudomonadota</taxon>
        <taxon>Alphaproteobacteria</taxon>
        <taxon>Rhodospirillales</taxon>
        <taxon>Rhodospirillaceae</taxon>
        <taxon>Phaeovibrio</taxon>
    </lineage>
</organism>
<dbReference type="EMBL" id="JACZHT010000023">
    <property type="protein sequence ID" value="MBE1238015.1"/>
    <property type="molecule type" value="Genomic_DNA"/>
</dbReference>
<protein>
    <submittedName>
        <fullName evidence="10">Response regulator transcription factor</fullName>
    </submittedName>
</protein>
<evidence type="ECO:0000313" key="11">
    <source>
        <dbReference type="Proteomes" id="UP000631034"/>
    </source>
</evidence>
<dbReference type="GO" id="GO:0000156">
    <property type="term" value="F:phosphorelay response regulator activity"/>
    <property type="evidence" value="ECO:0007669"/>
    <property type="project" value="TreeGrafter"/>
</dbReference>
<reference evidence="10" key="1">
    <citation type="submission" date="2020-10" db="EMBL/GenBank/DDBJ databases">
        <title>Genome sequence of the unusual species of purple photosynthetic bacteria, Phaeovibrio sulfidiphilus DSM 23193, type strain.</title>
        <authorList>
            <person name="Kyndt J.A."/>
            <person name="Meyer T.E."/>
        </authorList>
    </citation>
    <scope>NUCLEOTIDE SEQUENCE</scope>
    <source>
        <strain evidence="10">DSM 23193</strain>
    </source>
</reference>
<feature type="domain" description="Response regulatory" evidence="8">
    <location>
        <begin position="2"/>
        <end position="116"/>
    </location>
</feature>